<dbReference type="GO" id="GO:0004350">
    <property type="term" value="F:glutamate-5-semialdehyde dehydrogenase activity"/>
    <property type="evidence" value="ECO:0007669"/>
    <property type="project" value="UniProtKB-UniRule"/>
</dbReference>
<dbReference type="KEGG" id="str:Sterm_2804"/>
<sequence length="420" mass="46371">MNEYILELGKKAKEASKKLAIIDTNTKNAVLTAVAKALIEKRELIKAENKKDLEYGKEKGISSALLDRLELTDSRIDGMAKSLIEIANFKDPVGEILEGWKHPDGMQILKQRVPLGVIGMIFESRPNVTIDSAGLALKSSNAIILRGGSDAINSNKVLKNIFMEEGKKQGLPDGAVQLIENTDREIVKDFIRLNKYIDVIIPRGGKGLKNFIIGNATVPVIETGAGLCHIFVDESADIKKAIPIIENAKTQRCSTCNTIETLLVHENAAEELLPELSRVLAGDKVELRADEKAFEIIKKSGTEVKKSTKEDWETEYLELILSIKTVKDIEEAITHIDKYSTQHSEAILTENLENAEKFINEVDSAAVYINASTRFTDGGEFGYGGEIGISTQKLHSRGPMGIRELTTIKYIIRGNGQIRK</sequence>
<accession>D1AN44</accession>
<dbReference type="UniPathway" id="UPA00098">
    <property type="reaction ID" value="UER00360"/>
</dbReference>
<dbReference type="EMBL" id="CP001739">
    <property type="protein sequence ID" value="ACZ09648.1"/>
    <property type="molecule type" value="Genomic_DNA"/>
</dbReference>
<evidence type="ECO:0000256" key="3">
    <source>
        <dbReference type="ARBA" id="ARBA00022650"/>
    </source>
</evidence>
<dbReference type="NCBIfam" id="TIGR00407">
    <property type="entry name" value="proA"/>
    <property type="match status" value="1"/>
</dbReference>
<gene>
    <name evidence="7" type="primary">proA</name>
    <name evidence="9" type="ordered locus">Sterm_2804</name>
</gene>
<keyword evidence="3 7" id="KW-0641">Proline biosynthesis</keyword>
<dbReference type="HAMAP" id="MF_00412">
    <property type="entry name" value="ProA"/>
    <property type="match status" value="1"/>
</dbReference>
<dbReference type="Proteomes" id="UP000000845">
    <property type="component" value="Chromosome"/>
</dbReference>
<organism evidence="9 10">
    <name type="scientific">Sebaldella termitidis (strain ATCC 33386 / NCTC 11300)</name>
    <dbReference type="NCBI Taxonomy" id="526218"/>
    <lineage>
        <taxon>Bacteria</taxon>
        <taxon>Fusobacteriati</taxon>
        <taxon>Fusobacteriota</taxon>
        <taxon>Fusobacteriia</taxon>
        <taxon>Fusobacteriales</taxon>
        <taxon>Leptotrichiaceae</taxon>
        <taxon>Sebaldella</taxon>
    </lineage>
</organism>
<keyword evidence="10" id="KW-1185">Reference proteome</keyword>
<keyword evidence="7" id="KW-0963">Cytoplasm</keyword>
<dbReference type="GO" id="GO:0005737">
    <property type="term" value="C:cytoplasm"/>
    <property type="evidence" value="ECO:0007669"/>
    <property type="project" value="UniProtKB-SubCell"/>
</dbReference>
<reference evidence="9 10" key="2">
    <citation type="journal article" date="2010" name="Stand. Genomic Sci.">
        <title>Complete genome sequence of Sebaldella termitidis type strain (NCTC 11300).</title>
        <authorList>
            <person name="Harmon-Smith M."/>
            <person name="Celia L."/>
            <person name="Chertkov O."/>
            <person name="Lapidus A."/>
            <person name="Copeland A."/>
            <person name="Glavina Del Rio T."/>
            <person name="Nolan M."/>
            <person name="Lucas S."/>
            <person name="Tice H."/>
            <person name="Cheng J.F."/>
            <person name="Han C."/>
            <person name="Detter J.C."/>
            <person name="Bruce D."/>
            <person name="Goodwin L."/>
            <person name="Pitluck S."/>
            <person name="Pati A."/>
            <person name="Liolios K."/>
            <person name="Ivanova N."/>
            <person name="Mavromatis K."/>
            <person name="Mikhailova N."/>
            <person name="Chen A."/>
            <person name="Palaniappan K."/>
            <person name="Land M."/>
            <person name="Hauser L."/>
            <person name="Chang Y.J."/>
            <person name="Jeffries C.D."/>
            <person name="Brettin T."/>
            <person name="Goker M."/>
            <person name="Beck B."/>
            <person name="Bristow J."/>
            <person name="Eisen J.A."/>
            <person name="Markowitz V."/>
            <person name="Hugenholtz P."/>
            <person name="Kyrpides N.C."/>
            <person name="Klenk H.P."/>
            <person name="Chen F."/>
        </authorList>
    </citation>
    <scope>NUCLEOTIDE SEQUENCE [LARGE SCALE GENOMIC DNA]</scope>
    <source>
        <strain evidence="10">ATCC 33386 / NCTC 11300</strain>
    </source>
</reference>
<evidence type="ECO:0000256" key="2">
    <source>
        <dbReference type="ARBA" id="ARBA00022605"/>
    </source>
</evidence>
<name>D1AN44_SEBTE</name>
<dbReference type="InterPro" id="IPR020593">
    <property type="entry name" value="G-glutamylP_reductase_CS"/>
</dbReference>
<comment type="catalytic activity">
    <reaction evidence="6 7">
        <text>L-glutamate 5-semialdehyde + phosphate + NADP(+) = L-glutamyl 5-phosphate + NADPH + H(+)</text>
        <dbReference type="Rhea" id="RHEA:19541"/>
        <dbReference type="ChEBI" id="CHEBI:15378"/>
        <dbReference type="ChEBI" id="CHEBI:43474"/>
        <dbReference type="ChEBI" id="CHEBI:57783"/>
        <dbReference type="ChEBI" id="CHEBI:58066"/>
        <dbReference type="ChEBI" id="CHEBI:58274"/>
        <dbReference type="ChEBI" id="CHEBI:58349"/>
        <dbReference type="EC" id="1.2.1.41"/>
    </reaction>
</comment>
<dbReference type="FunFam" id="3.40.309.10:FF:000006">
    <property type="entry name" value="Gamma-glutamyl phosphate reductase"/>
    <property type="match status" value="1"/>
</dbReference>
<dbReference type="GO" id="GO:0050661">
    <property type="term" value="F:NADP binding"/>
    <property type="evidence" value="ECO:0007669"/>
    <property type="project" value="InterPro"/>
</dbReference>
<dbReference type="Gene3D" id="3.40.605.10">
    <property type="entry name" value="Aldehyde Dehydrogenase, Chain A, domain 1"/>
    <property type="match status" value="1"/>
</dbReference>
<dbReference type="HOGENOM" id="CLU_030231_0_0_0"/>
<dbReference type="Pfam" id="PF00171">
    <property type="entry name" value="Aldedh"/>
    <property type="match status" value="2"/>
</dbReference>
<dbReference type="STRING" id="526218.Sterm_2804"/>
<dbReference type="Gene3D" id="3.40.309.10">
    <property type="entry name" value="Aldehyde Dehydrogenase, Chain A, domain 2"/>
    <property type="match status" value="1"/>
</dbReference>
<dbReference type="SUPFAM" id="SSF53720">
    <property type="entry name" value="ALDH-like"/>
    <property type="match status" value="1"/>
</dbReference>
<reference evidence="10" key="1">
    <citation type="submission" date="2009-09" db="EMBL/GenBank/DDBJ databases">
        <title>The complete chromosome of Sebaldella termitidis ATCC 33386.</title>
        <authorList>
            <consortium name="US DOE Joint Genome Institute (JGI-PGF)"/>
            <person name="Lucas S."/>
            <person name="Copeland A."/>
            <person name="Lapidus A."/>
            <person name="Glavina del Rio T."/>
            <person name="Dalin E."/>
            <person name="Tice H."/>
            <person name="Bruce D."/>
            <person name="Goodwin L."/>
            <person name="Pitluck S."/>
            <person name="Kyrpides N."/>
            <person name="Mavromatis K."/>
            <person name="Ivanova N."/>
            <person name="Mikhailova N."/>
            <person name="Sims D."/>
            <person name="Meincke L."/>
            <person name="Brettin T."/>
            <person name="Detter J.C."/>
            <person name="Han C."/>
            <person name="Larimer F."/>
            <person name="Land M."/>
            <person name="Hauser L."/>
            <person name="Markowitz V."/>
            <person name="Cheng J.F."/>
            <person name="Hugenholtz P."/>
            <person name="Woyke T."/>
            <person name="Wu D."/>
            <person name="Eisen J.A."/>
        </authorList>
    </citation>
    <scope>NUCLEOTIDE SEQUENCE [LARGE SCALE GENOMIC DNA]</scope>
    <source>
        <strain evidence="10">ATCC 33386 / NCTC 11300</strain>
    </source>
</reference>
<evidence type="ECO:0000313" key="9">
    <source>
        <dbReference type="EMBL" id="ACZ09648.1"/>
    </source>
</evidence>
<keyword evidence="2 7" id="KW-0028">Amino-acid biosynthesis</keyword>
<keyword evidence="4 7" id="KW-0521">NADP</keyword>
<proteinExistence type="inferred from homology"/>
<comment type="pathway">
    <text evidence="1 7">Amino-acid biosynthesis; L-proline biosynthesis; L-glutamate 5-semialdehyde from L-glutamate: step 2/2.</text>
</comment>
<dbReference type="PROSITE" id="PS01223">
    <property type="entry name" value="PROA"/>
    <property type="match status" value="1"/>
</dbReference>
<evidence type="ECO:0000256" key="1">
    <source>
        <dbReference type="ARBA" id="ARBA00004985"/>
    </source>
</evidence>
<protein>
    <recommendedName>
        <fullName evidence="7">Gamma-glutamyl phosphate reductase</fullName>
        <shortName evidence="7">GPR</shortName>
        <ecNumber evidence="7">1.2.1.41</ecNumber>
    </recommendedName>
    <alternativeName>
        <fullName evidence="7">Glutamate-5-semialdehyde dehydrogenase</fullName>
    </alternativeName>
    <alternativeName>
        <fullName evidence="7">Glutamyl-gamma-semialdehyde dehydrogenase</fullName>
        <shortName evidence="7">GSA dehydrogenase</shortName>
    </alternativeName>
</protein>
<keyword evidence="5 7" id="KW-0560">Oxidoreductase</keyword>
<dbReference type="InterPro" id="IPR016162">
    <property type="entry name" value="Ald_DH_N"/>
</dbReference>
<feature type="domain" description="Aldehyde dehydrogenase" evidence="8">
    <location>
        <begin position="320"/>
        <end position="410"/>
    </location>
</feature>
<evidence type="ECO:0000313" key="10">
    <source>
        <dbReference type="Proteomes" id="UP000000845"/>
    </source>
</evidence>
<dbReference type="InterPro" id="IPR016161">
    <property type="entry name" value="Ald_DH/histidinol_DH"/>
</dbReference>
<dbReference type="NCBIfam" id="NF001221">
    <property type="entry name" value="PRK00197.1"/>
    <property type="match status" value="1"/>
</dbReference>
<comment type="subcellular location">
    <subcellularLocation>
        <location evidence="7">Cytoplasm</location>
    </subcellularLocation>
</comment>
<comment type="similarity">
    <text evidence="7">Belongs to the gamma-glutamyl phosphate reductase family.</text>
</comment>
<feature type="domain" description="Aldehyde dehydrogenase" evidence="8">
    <location>
        <begin position="10"/>
        <end position="281"/>
    </location>
</feature>
<dbReference type="AlphaFoldDB" id="D1AN44"/>
<evidence type="ECO:0000256" key="7">
    <source>
        <dbReference type="HAMAP-Rule" id="MF_00412"/>
    </source>
</evidence>
<dbReference type="CDD" id="cd07079">
    <property type="entry name" value="ALDH_F18-19_ProA-GPR"/>
    <property type="match status" value="1"/>
</dbReference>
<dbReference type="InterPro" id="IPR016163">
    <property type="entry name" value="Ald_DH_C"/>
</dbReference>
<evidence type="ECO:0000256" key="4">
    <source>
        <dbReference type="ARBA" id="ARBA00022857"/>
    </source>
</evidence>
<dbReference type="EC" id="1.2.1.41" evidence="7"/>
<dbReference type="InterPro" id="IPR015590">
    <property type="entry name" value="Aldehyde_DH_dom"/>
</dbReference>
<dbReference type="eggNOG" id="COG0014">
    <property type="taxonomic scope" value="Bacteria"/>
</dbReference>
<dbReference type="RefSeq" id="WP_012862242.1">
    <property type="nucleotide sequence ID" value="NC_013517.1"/>
</dbReference>
<dbReference type="PANTHER" id="PTHR11063:SF8">
    <property type="entry name" value="DELTA-1-PYRROLINE-5-CARBOXYLATE SYNTHASE"/>
    <property type="match status" value="1"/>
</dbReference>
<dbReference type="GO" id="GO:0055129">
    <property type="term" value="P:L-proline biosynthetic process"/>
    <property type="evidence" value="ECO:0007669"/>
    <property type="project" value="UniProtKB-UniRule"/>
</dbReference>
<evidence type="ECO:0000259" key="8">
    <source>
        <dbReference type="Pfam" id="PF00171"/>
    </source>
</evidence>
<evidence type="ECO:0000256" key="5">
    <source>
        <dbReference type="ARBA" id="ARBA00023002"/>
    </source>
</evidence>
<dbReference type="InterPro" id="IPR000965">
    <property type="entry name" value="GPR_dom"/>
</dbReference>
<comment type="function">
    <text evidence="7">Catalyzes the NADPH-dependent reduction of L-glutamate 5-phosphate into L-glutamate 5-semialdehyde and phosphate. The product spontaneously undergoes cyclization to form 1-pyrroline-5-carboxylate.</text>
</comment>
<evidence type="ECO:0000256" key="6">
    <source>
        <dbReference type="ARBA" id="ARBA00049024"/>
    </source>
</evidence>
<dbReference type="PIRSF" id="PIRSF000151">
    <property type="entry name" value="GPR"/>
    <property type="match status" value="1"/>
</dbReference>
<dbReference type="PANTHER" id="PTHR11063">
    <property type="entry name" value="GLUTAMATE SEMIALDEHYDE DEHYDROGENASE"/>
    <property type="match status" value="1"/>
</dbReference>
<dbReference type="InterPro" id="IPR012134">
    <property type="entry name" value="Glu-5-SA_DH"/>
</dbReference>